<organism evidence="1 2">
    <name type="scientific">Purpureocillium takamizusanense</name>
    <dbReference type="NCBI Taxonomy" id="2060973"/>
    <lineage>
        <taxon>Eukaryota</taxon>
        <taxon>Fungi</taxon>
        <taxon>Dikarya</taxon>
        <taxon>Ascomycota</taxon>
        <taxon>Pezizomycotina</taxon>
        <taxon>Sordariomycetes</taxon>
        <taxon>Hypocreomycetidae</taxon>
        <taxon>Hypocreales</taxon>
        <taxon>Ophiocordycipitaceae</taxon>
        <taxon>Purpureocillium</taxon>
    </lineage>
</organism>
<accession>A0A9Q8Q7Q1</accession>
<name>A0A9Q8Q7Q1_9HYPO</name>
<proteinExistence type="predicted"/>
<dbReference type="Proteomes" id="UP000829364">
    <property type="component" value="Chromosome 1"/>
</dbReference>
<dbReference type="OrthoDB" id="10369679at2759"/>
<dbReference type="KEGG" id="ptkz:JDV02_000629"/>
<sequence length="173" mass="19470">MAVSRTCRKGCPYGDPISGPCSRCLARDAWRIAVCYDLRNLGDTLLESFFALAVAMEADAQEDPAADTADYEEHAGSVRENLYARMRRDFDAMRAGDSAFSWDDGMVPNVDLEFGDVVEQMMWAKGGCPDLSEGDFVLMFNWLMGHVGERVLRHRQEFLAMLRWANLNIAMVE</sequence>
<dbReference type="GeneID" id="72062594"/>
<gene>
    <name evidence="1" type="ORF">JDV02_000629</name>
</gene>
<keyword evidence="2" id="KW-1185">Reference proteome</keyword>
<dbReference type="RefSeq" id="XP_047837423.1">
    <property type="nucleotide sequence ID" value="XM_047981463.1"/>
</dbReference>
<reference evidence="1" key="1">
    <citation type="submission" date="2021-11" db="EMBL/GenBank/DDBJ databases">
        <title>Purpureocillium_takamizusanense_genome.</title>
        <authorList>
            <person name="Nguyen N.-H."/>
        </authorList>
    </citation>
    <scope>NUCLEOTIDE SEQUENCE</scope>
    <source>
        <strain evidence="1">PT3</strain>
    </source>
</reference>
<evidence type="ECO:0000313" key="1">
    <source>
        <dbReference type="EMBL" id="UNI13942.1"/>
    </source>
</evidence>
<protein>
    <submittedName>
        <fullName evidence="1">Uncharacterized protein</fullName>
    </submittedName>
</protein>
<evidence type="ECO:0000313" key="2">
    <source>
        <dbReference type="Proteomes" id="UP000829364"/>
    </source>
</evidence>
<dbReference type="EMBL" id="CP086354">
    <property type="protein sequence ID" value="UNI13942.1"/>
    <property type="molecule type" value="Genomic_DNA"/>
</dbReference>
<dbReference type="AlphaFoldDB" id="A0A9Q8Q7Q1"/>